<evidence type="ECO:0000259" key="1">
    <source>
        <dbReference type="Pfam" id="PF08281"/>
    </source>
</evidence>
<dbReference type="InterPro" id="IPR036388">
    <property type="entry name" value="WH-like_DNA-bd_sf"/>
</dbReference>
<dbReference type="GO" id="GO:0016987">
    <property type="term" value="F:sigma factor activity"/>
    <property type="evidence" value="ECO:0007669"/>
    <property type="project" value="InterPro"/>
</dbReference>
<reference evidence="2" key="1">
    <citation type="journal article" date="2014" name="Int. J. Syst. Evol. Microbiol.">
        <title>Complete genome sequence of Corynebacterium casei LMG S-19264T (=DSM 44701T), isolated from a smear-ripened cheese.</title>
        <authorList>
            <consortium name="US DOE Joint Genome Institute (JGI-PGF)"/>
            <person name="Walter F."/>
            <person name="Albersmeier A."/>
            <person name="Kalinowski J."/>
            <person name="Ruckert C."/>
        </authorList>
    </citation>
    <scope>NUCLEOTIDE SEQUENCE</scope>
    <source>
        <strain evidence="2">CGMCC 1.15095</strain>
    </source>
</reference>
<organism evidence="2 3">
    <name type="scientific">Novosphingobium endophyticum</name>
    <dbReference type="NCBI Taxonomy" id="1955250"/>
    <lineage>
        <taxon>Bacteria</taxon>
        <taxon>Pseudomonadati</taxon>
        <taxon>Pseudomonadota</taxon>
        <taxon>Alphaproteobacteria</taxon>
        <taxon>Sphingomonadales</taxon>
        <taxon>Sphingomonadaceae</taxon>
        <taxon>Novosphingobium</taxon>
    </lineage>
</organism>
<dbReference type="Pfam" id="PF08281">
    <property type="entry name" value="Sigma70_r4_2"/>
    <property type="match status" value="1"/>
</dbReference>
<gene>
    <name evidence="2" type="ORF">GCM10011494_09050</name>
</gene>
<evidence type="ECO:0000313" key="3">
    <source>
        <dbReference type="Proteomes" id="UP000608154"/>
    </source>
</evidence>
<protein>
    <recommendedName>
        <fullName evidence="1">RNA polymerase sigma factor 70 region 4 type 2 domain-containing protein</fullName>
    </recommendedName>
</protein>
<dbReference type="EMBL" id="BMHK01000004">
    <property type="protein sequence ID" value="GGB92846.1"/>
    <property type="molecule type" value="Genomic_DNA"/>
</dbReference>
<comment type="caution">
    <text evidence="2">The sequence shown here is derived from an EMBL/GenBank/DDBJ whole genome shotgun (WGS) entry which is preliminary data.</text>
</comment>
<feature type="domain" description="RNA polymerase sigma factor 70 region 4 type 2" evidence="1">
    <location>
        <begin position="22"/>
        <end position="51"/>
    </location>
</feature>
<evidence type="ECO:0000313" key="2">
    <source>
        <dbReference type="EMBL" id="GGB92846.1"/>
    </source>
</evidence>
<dbReference type="SUPFAM" id="SSF88659">
    <property type="entry name" value="Sigma3 and sigma4 domains of RNA polymerase sigma factors"/>
    <property type="match status" value="1"/>
</dbReference>
<keyword evidence="3" id="KW-1185">Reference proteome</keyword>
<proteinExistence type="predicted"/>
<sequence length="67" mass="7394">MTKMDAASAPGLKGPLQFCPTEGMAQDEAAALLDISRKAAETRIYQARRKLSKLLEGLARRLRSSFR</sequence>
<dbReference type="InterPro" id="IPR013324">
    <property type="entry name" value="RNA_pol_sigma_r3/r4-like"/>
</dbReference>
<name>A0A916TQD1_9SPHN</name>
<dbReference type="GO" id="GO:0003677">
    <property type="term" value="F:DNA binding"/>
    <property type="evidence" value="ECO:0007669"/>
    <property type="project" value="InterPro"/>
</dbReference>
<accession>A0A916TQD1</accession>
<dbReference type="Proteomes" id="UP000608154">
    <property type="component" value="Unassembled WGS sequence"/>
</dbReference>
<dbReference type="AlphaFoldDB" id="A0A916TQD1"/>
<reference evidence="2" key="2">
    <citation type="submission" date="2020-09" db="EMBL/GenBank/DDBJ databases">
        <authorList>
            <person name="Sun Q."/>
            <person name="Zhou Y."/>
        </authorList>
    </citation>
    <scope>NUCLEOTIDE SEQUENCE</scope>
    <source>
        <strain evidence="2">CGMCC 1.15095</strain>
    </source>
</reference>
<dbReference type="Gene3D" id="1.10.10.10">
    <property type="entry name" value="Winged helix-like DNA-binding domain superfamily/Winged helix DNA-binding domain"/>
    <property type="match status" value="1"/>
</dbReference>
<dbReference type="InterPro" id="IPR013249">
    <property type="entry name" value="RNA_pol_sigma70_r4_t2"/>
</dbReference>
<dbReference type="GO" id="GO:0006352">
    <property type="term" value="P:DNA-templated transcription initiation"/>
    <property type="evidence" value="ECO:0007669"/>
    <property type="project" value="InterPro"/>
</dbReference>